<dbReference type="STRING" id="546266.NEIMUCOT_06376"/>
<protein>
    <submittedName>
        <fullName evidence="1">Uncharacterized protein</fullName>
    </submittedName>
</protein>
<evidence type="ECO:0000313" key="2">
    <source>
        <dbReference type="Proteomes" id="UP000003344"/>
    </source>
</evidence>
<reference evidence="1 2" key="1">
    <citation type="submission" date="2009-10" db="EMBL/GenBank/DDBJ databases">
        <authorList>
            <person name="Weinstock G."/>
            <person name="Sodergren E."/>
            <person name="Clifton S."/>
            <person name="Fulton L."/>
            <person name="Fulton B."/>
            <person name="Courtney L."/>
            <person name="Fronick C."/>
            <person name="Harrison M."/>
            <person name="Strong C."/>
            <person name="Farmer C."/>
            <person name="Delahaunty K."/>
            <person name="Markovic C."/>
            <person name="Hall O."/>
            <person name="Minx P."/>
            <person name="Tomlinson C."/>
            <person name="Mitreva M."/>
            <person name="Nelson J."/>
            <person name="Hou S."/>
            <person name="Wollam A."/>
            <person name="Pepin K.H."/>
            <person name="Johnson M."/>
            <person name="Bhonagiri V."/>
            <person name="Nash W.E."/>
            <person name="Warren W."/>
            <person name="Chinwalla A."/>
            <person name="Mardis E.R."/>
            <person name="Wilson R.K."/>
        </authorList>
    </citation>
    <scope>NUCLEOTIDE SEQUENCE [LARGE SCALE GENOMIC DNA]</scope>
    <source>
        <strain evidence="2">ATCC 25996 / DSM 4631 / NCTC 10774 / M26</strain>
    </source>
</reference>
<evidence type="ECO:0000313" key="1">
    <source>
        <dbReference type="EMBL" id="EFC87222.1"/>
    </source>
</evidence>
<sequence length="92" mass="11107">MPYCVPHSEKSYIYLDIVFRRPANHRYKLPSRLGNDIINDNEWRGRLKHSQESYHQNCAFRRPLRTIMIYRNTMLIKKKLFTEIPKKDNIGA</sequence>
<proteinExistence type="predicted"/>
<accession>D3A0E2</accession>
<dbReference type="EMBL" id="ACDX02000026">
    <property type="protein sequence ID" value="EFC87222.1"/>
    <property type="molecule type" value="Genomic_DNA"/>
</dbReference>
<organism evidence="1 2">
    <name type="scientific">Neisseria mucosa (strain ATCC 25996 / DSM 4631 / NCTC 10774 / M26)</name>
    <dbReference type="NCBI Taxonomy" id="546266"/>
    <lineage>
        <taxon>Bacteria</taxon>
        <taxon>Pseudomonadati</taxon>
        <taxon>Pseudomonadota</taxon>
        <taxon>Betaproteobacteria</taxon>
        <taxon>Neisseriales</taxon>
        <taxon>Neisseriaceae</taxon>
        <taxon>Neisseria</taxon>
    </lineage>
</organism>
<dbReference type="Proteomes" id="UP000003344">
    <property type="component" value="Unassembled WGS sequence"/>
</dbReference>
<dbReference type="AlphaFoldDB" id="D3A0E2"/>
<gene>
    <name evidence="1" type="ORF">NEIMUCOT_06376</name>
</gene>
<comment type="caution">
    <text evidence="1">The sequence shown here is derived from an EMBL/GenBank/DDBJ whole genome shotgun (WGS) entry which is preliminary data.</text>
</comment>
<name>D3A0E2_NEIM2</name>